<proteinExistence type="predicted"/>
<keyword evidence="2" id="KW-1185">Reference proteome</keyword>
<name>A0ACC2P6R0_9HYME</name>
<protein>
    <submittedName>
        <fullName evidence="1">Uncharacterized protein</fullName>
    </submittedName>
</protein>
<evidence type="ECO:0000313" key="1">
    <source>
        <dbReference type="EMBL" id="KAJ8679085.1"/>
    </source>
</evidence>
<gene>
    <name evidence="1" type="ORF">QAD02_014872</name>
</gene>
<reference evidence="1" key="1">
    <citation type="submission" date="2023-04" db="EMBL/GenBank/DDBJ databases">
        <title>A chromosome-level genome assembly of the parasitoid wasp Eretmocerus hayati.</title>
        <authorList>
            <person name="Zhong Y."/>
            <person name="Liu S."/>
            <person name="Liu Y."/>
        </authorList>
    </citation>
    <scope>NUCLEOTIDE SEQUENCE</scope>
    <source>
        <strain evidence="1">ZJU_SS_LIU_2023</strain>
    </source>
</reference>
<organism evidence="1 2">
    <name type="scientific">Eretmocerus hayati</name>
    <dbReference type="NCBI Taxonomy" id="131215"/>
    <lineage>
        <taxon>Eukaryota</taxon>
        <taxon>Metazoa</taxon>
        <taxon>Ecdysozoa</taxon>
        <taxon>Arthropoda</taxon>
        <taxon>Hexapoda</taxon>
        <taxon>Insecta</taxon>
        <taxon>Pterygota</taxon>
        <taxon>Neoptera</taxon>
        <taxon>Endopterygota</taxon>
        <taxon>Hymenoptera</taxon>
        <taxon>Apocrita</taxon>
        <taxon>Proctotrupomorpha</taxon>
        <taxon>Chalcidoidea</taxon>
        <taxon>Aphelinidae</taxon>
        <taxon>Aphelininae</taxon>
        <taxon>Eretmocerus</taxon>
    </lineage>
</organism>
<accession>A0ACC2P6R0</accession>
<comment type="caution">
    <text evidence="1">The sequence shown here is derived from an EMBL/GenBank/DDBJ whole genome shotgun (WGS) entry which is preliminary data.</text>
</comment>
<sequence>MNPDDPNRRYKRYIDLGDEAIPERTERRFRSGENVGGVEQPERACDQRPREDNPQPHHPSMDLGVNETMIPEQIIPNDVLESLQDNNGDQGASNRPEEISNYLRNIVLDGDHNYNINRQRKARNIYEFIGDSKSSESITTPVDKNRAEILLMLLKYSLAEKSTMTGIVNLFNLVNSLFPEPILPDSKYLIDKLFEGSCGKPEFHAICHNCSVYLGKYGEIESNTTNCHKCGTPVSLFKPSSPSFFMIIDPSDQIADILKIYGEYYDWVVRVRVSQNGVLEDIPDGLEYIDFQLSLPEDRRYCYVSGTLGTDGADKFDSSLCTVWPLLYQINELPPQARMRHLVTCGLYVGKKKPEMVAFLEPFVEKMNSLTANGIPCKIKGEDRIIYPYVNNSCEDTPARAPVQGVTYHTGYSACNWCEHPGVHAEGAVRFPYEGFDPPAREEESFIQKAFQATPGHPVDGIVYPSPVINLEKFKPVKGFITEYMHQALEGNGKRIAEIFFDSLSDEQIAELDVIMENISVPCQLTRFTRKISERRLWKAREWENFILYYSIPLFHQVLSRKHFQHWLLFSGSLYIVLQNRIEQDELNEANQNIHEFVKNTEIYFGIKEATSNMHGFLHLCENVARWGPVWGISAFSFESENRYVLQAIKCAQGATQQMARSLLMKHVALVLEDHVYPEGNELIKFYCSDVLSARTQHALKVSDRTYLGYSKEYVASAVTENLGLSDTSTQIFTRMVKDGCLYSSRNNARSNDSVVQLRDKSIIKVIDFIVDEENNLEFTLYQTVRSRSFCGRKYSKFHIVTAVMDEVKVVATNEIDRICVFFEAYGSEYVCPVPNLLHH</sequence>
<dbReference type="Proteomes" id="UP001239111">
    <property type="component" value="Chromosome 2"/>
</dbReference>
<dbReference type="EMBL" id="CM056742">
    <property type="protein sequence ID" value="KAJ8679085.1"/>
    <property type="molecule type" value="Genomic_DNA"/>
</dbReference>
<evidence type="ECO:0000313" key="2">
    <source>
        <dbReference type="Proteomes" id="UP001239111"/>
    </source>
</evidence>